<gene>
    <name evidence="2" type="ORF">EZS28_018223</name>
</gene>
<dbReference type="Proteomes" id="UP000324800">
    <property type="component" value="Unassembled WGS sequence"/>
</dbReference>
<name>A0A5J4VUQ6_9EUKA</name>
<accession>A0A5J4VUQ6</accession>
<dbReference type="EMBL" id="SNRW01004887">
    <property type="protein sequence ID" value="KAA6386252.1"/>
    <property type="molecule type" value="Genomic_DNA"/>
</dbReference>
<reference evidence="2 3" key="1">
    <citation type="submission" date="2019-03" db="EMBL/GenBank/DDBJ databases">
        <title>Single cell metagenomics reveals metabolic interactions within the superorganism composed of flagellate Streblomastix strix and complex community of Bacteroidetes bacteria on its surface.</title>
        <authorList>
            <person name="Treitli S.C."/>
            <person name="Kolisko M."/>
            <person name="Husnik F."/>
            <person name="Keeling P."/>
            <person name="Hampl V."/>
        </authorList>
    </citation>
    <scope>NUCLEOTIDE SEQUENCE [LARGE SCALE GENOMIC DNA]</scope>
    <source>
        <strain evidence="2">ST1C</strain>
    </source>
</reference>
<keyword evidence="1" id="KW-0472">Membrane</keyword>
<protein>
    <submittedName>
        <fullName evidence="2">Uncharacterized protein</fullName>
    </submittedName>
</protein>
<evidence type="ECO:0000313" key="3">
    <source>
        <dbReference type="Proteomes" id="UP000324800"/>
    </source>
</evidence>
<evidence type="ECO:0000313" key="2">
    <source>
        <dbReference type="EMBL" id="KAA6386252.1"/>
    </source>
</evidence>
<proteinExistence type="predicted"/>
<organism evidence="2 3">
    <name type="scientific">Streblomastix strix</name>
    <dbReference type="NCBI Taxonomy" id="222440"/>
    <lineage>
        <taxon>Eukaryota</taxon>
        <taxon>Metamonada</taxon>
        <taxon>Preaxostyla</taxon>
        <taxon>Oxymonadida</taxon>
        <taxon>Streblomastigidae</taxon>
        <taxon>Streblomastix</taxon>
    </lineage>
</organism>
<sequence length="106" mass="12247">MYYTMIAGYCETKKKEQKTALIVNEQSLKRLMVIMTKKISQCPIEYLVIEIRLEMESISICDDLVIMGMNLMELCVLMIIIVLVKAQIQCIMVVFGIDEILKMGLY</sequence>
<keyword evidence="1" id="KW-0812">Transmembrane</keyword>
<comment type="caution">
    <text evidence="2">The sequence shown here is derived from an EMBL/GenBank/DDBJ whole genome shotgun (WGS) entry which is preliminary data.</text>
</comment>
<keyword evidence="1" id="KW-1133">Transmembrane helix</keyword>
<feature type="transmembrane region" description="Helical" evidence="1">
    <location>
        <begin position="74"/>
        <end position="97"/>
    </location>
</feature>
<evidence type="ECO:0000256" key="1">
    <source>
        <dbReference type="SAM" id="Phobius"/>
    </source>
</evidence>
<dbReference type="AlphaFoldDB" id="A0A5J4VUQ6"/>